<keyword evidence="2" id="KW-0678">Repressor</keyword>
<organism evidence="5 6">
    <name type="scientific">Papaver nudicaule</name>
    <name type="common">Iceland poppy</name>
    <dbReference type="NCBI Taxonomy" id="74823"/>
    <lineage>
        <taxon>Eukaryota</taxon>
        <taxon>Viridiplantae</taxon>
        <taxon>Streptophyta</taxon>
        <taxon>Embryophyta</taxon>
        <taxon>Tracheophyta</taxon>
        <taxon>Spermatophyta</taxon>
        <taxon>Magnoliopsida</taxon>
        <taxon>Ranunculales</taxon>
        <taxon>Papaveraceae</taxon>
        <taxon>Papaveroideae</taxon>
        <taxon>Papaver</taxon>
    </lineage>
</organism>
<dbReference type="Proteomes" id="UP001177140">
    <property type="component" value="Unassembled WGS sequence"/>
</dbReference>
<keyword evidence="6" id="KW-1185">Reference proteome</keyword>
<sequence>MFCQEVKKKLQNSDDYKVFLKCLHIYSKEIISANDLKDMVASLVGDDEYLTSFIESNKIFVDERLPAYLQGTGENPSYRPWPENRPMPSTSQRTDFGAKLLNDYFICKSTLRDEEDNSFKNPQKNKYEERRRKLIEDHLTNRYLWLIELLYGEHGMDVVDVLKENSNVALPVILARLKQKQNELSAYCLEYSKVMAEIRSRNYEKSLDHRSFNLEKQDTQHRS</sequence>
<dbReference type="PANTHER" id="PTHR12346">
    <property type="entry name" value="SIN3B-RELATED"/>
    <property type="match status" value="1"/>
</dbReference>
<gene>
    <name evidence="5" type="ORF">MKW94_001128</name>
</gene>
<evidence type="ECO:0000313" key="6">
    <source>
        <dbReference type="Proteomes" id="UP001177140"/>
    </source>
</evidence>
<comment type="caution">
    <text evidence="5">The sequence shown here is derived from an EMBL/GenBank/DDBJ whole genome shotgun (WGS) entry which is preliminary data.</text>
</comment>
<dbReference type="GO" id="GO:0000785">
    <property type="term" value="C:chromatin"/>
    <property type="evidence" value="ECO:0007669"/>
    <property type="project" value="TreeGrafter"/>
</dbReference>
<dbReference type="GO" id="GO:0000118">
    <property type="term" value="C:histone deacetylase complex"/>
    <property type="evidence" value="ECO:0007669"/>
    <property type="project" value="TreeGrafter"/>
</dbReference>
<feature type="domain" description="Histone deacetylase interacting" evidence="4">
    <location>
        <begin position="75"/>
        <end position="134"/>
    </location>
</feature>
<evidence type="ECO:0000313" key="5">
    <source>
        <dbReference type="EMBL" id="MCL7045323.1"/>
    </source>
</evidence>
<accession>A0AA41VQF2</accession>
<evidence type="ECO:0000256" key="3">
    <source>
        <dbReference type="ARBA" id="ARBA00023242"/>
    </source>
</evidence>
<dbReference type="InterPro" id="IPR036600">
    <property type="entry name" value="PAH_sf"/>
</dbReference>
<dbReference type="Pfam" id="PF08295">
    <property type="entry name" value="Sin3_corepress"/>
    <property type="match status" value="1"/>
</dbReference>
<dbReference type="EMBL" id="JAJJMA010268520">
    <property type="protein sequence ID" value="MCL7045323.1"/>
    <property type="molecule type" value="Genomic_DNA"/>
</dbReference>
<dbReference type="InterPro" id="IPR013194">
    <property type="entry name" value="HDAC_interact_dom"/>
</dbReference>
<evidence type="ECO:0000256" key="1">
    <source>
        <dbReference type="ARBA" id="ARBA00004123"/>
    </source>
</evidence>
<dbReference type="AlphaFoldDB" id="A0AA41VQF2"/>
<dbReference type="GO" id="GO:0003714">
    <property type="term" value="F:transcription corepressor activity"/>
    <property type="evidence" value="ECO:0007669"/>
    <property type="project" value="InterPro"/>
</dbReference>
<dbReference type="Pfam" id="PF02671">
    <property type="entry name" value="PAH"/>
    <property type="match status" value="1"/>
</dbReference>
<evidence type="ECO:0000256" key="2">
    <source>
        <dbReference type="ARBA" id="ARBA00022491"/>
    </source>
</evidence>
<comment type="subcellular location">
    <subcellularLocation>
        <location evidence="1">Nucleus</location>
    </subcellularLocation>
</comment>
<dbReference type="Gene3D" id="1.20.1160.11">
    <property type="entry name" value="Paired amphipathic helix"/>
    <property type="match status" value="1"/>
</dbReference>
<evidence type="ECO:0000259" key="4">
    <source>
        <dbReference type="Pfam" id="PF08295"/>
    </source>
</evidence>
<dbReference type="InterPro" id="IPR039774">
    <property type="entry name" value="Sin3-like"/>
</dbReference>
<name>A0AA41VQF2_PAPNU</name>
<dbReference type="GO" id="GO:0000122">
    <property type="term" value="P:negative regulation of transcription by RNA polymerase II"/>
    <property type="evidence" value="ECO:0007669"/>
    <property type="project" value="TreeGrafter"/>
</dbReference>
<keyword evidence="3" id="KW-0539">Nucleus</keyword>
<dbReference type="InterPro" id="IPR003822">
    <property type="entry name" value="PAH"/>
</dbReference>
<proteinExistence type="predicted"/>
<protein>
    <recommendedName>
        <fullName evidence="4">Histone deacetylase interacting domain-containing protein</fullName>
    </recommendedName>
</protein>
<dbReference type="PANTHER" id="PTHR12346:SF0">
    <property type="entry name" value="SIN3A, ISOFORM G"/>
    <property type="match status" value="1"/>
</dbReference>
<dbReference type="SUPFAM" id="SSF47762">
    <property type="entry name" value="PAH2 domain"/>
    <property type="match status" value="1"/>
</dbReference>
<reference evidence="5" key="1">
    <citation type="submission" date="2022-03" db="EMBL/GenBank/DDBJ databases">
        <title>A functionally conserved STORR gene fusion in Papaver species that diverged 16.8 million years ago.</title>
        <authorList>
            <person name="Catania T."/>
        </authorList>
    </citation>
    <scope>NUCLEOTIDE SEQUENCE</scope>
    <source>
        <strain evidence="5">S-191538</strain>
    </source>
</reference>